<protein>
    <submittedName>
        <fullName evidence="2">TfoX/Sxy family protein</fullName>
    </submittedName>
</protein>
<evidence type="ECO:0000313" key="2">
    <source>
        <dbReference type="EMBL" id="MDP5228015.1"/>
    </source>
</evidence>
<sequence>MAYDEELAARMRGALSGTPGVSEKKMFGGLAFLIGGNMAVSASGNGGMMLRCEPADSAELTAEAGVERVVMRGKTMDGWLRVDDAVTADDAGLARWVKVGVDFASSLPPK</sequence>
<organism evidence="2 3">
    <name type="scientific">Arthrobacter horti</name>
    <dbReference type="NCBI Taxonomy" id="3068273"/>
    <lineage>
        <taxon>Bacteria</taxon>
        <taxon>Bacillati</taxon>
        <taxon>Actinomycetota</taxon>
        <taxon>Actinomycetes</taxon>
        <taxon>Micrococcales</taxon>
        <taxon>Micrococcaceae</taxon>
        <taxon>Arthrobacter</taxon>
    </lineage>
</organism>
<dbReference type="InterPro" id="IPR007076">
    <property type="entry name" value="TfoX_N"/>
</dbReference>
<reference evidence="2 3" key="1">
    <citation type="submission" date="2023-08" db="EMBL/GenBank/DDBJ databases">
        <title>Arthrobacter horti sp. nov., isolated from forest soil.</title>
        <authorList>
            <person name="Park M."/>
        </authorList>
    </citation>
    <scope>NUCLEOTIDE SEQUENCE [LARGE SCALE GENOMIC DNA]</scope>
    <source>
        <strain evidence="2 3">YJM1</strain>
    </source>
</reference>
<evidence type="ECO:0000313" key="3">
    <source>
        <dbReference type="Proteomes" id="UP001232725"/>
    </source>
</evidence>
<accession>A0ABT9IQY4</accession>
<dbReference type="SUPFAM" id="SSF159894">
    <property type="entry name" value="YgaC/TfoX-N like"/>
    <property type="match status" value="1"/>
</dbReference>
<comment type="caution">
    <text evidence="2">The sequence shown here is derived from an EMBL/GenBank/DDBJ whole genome shotgun (WGS) entry which is preliminary data.</text>
</comment>
<name>A0ABT9IQY4_9MICC</name>
<dbReference type="Gene3D" id="3.30.1460.30">
    <property type="entry name" value="YgaC/TfoX-N like chaperone"/>
    <property type="match status" value="1"/>
</dbReference>
<dbReference type="Proteomes" id="UP001232725">
    <property type="component" value="Unassembled WGS sequence"/>
</dbReference>
<feature type="domain" description="TfoX N-terminal" evidence="1">
    <location>
        <begin position="15"/>
        <end position="104"/>
    </location>
</feature>
<dbReference type="EMBL" id="JAVALS010000010">
    <property type="protein sequence ID" value="MDP5228015.1"/>
    <property type="molecule type" value="Genomic_DNA"/>
</dbReference>
<gene>
    <name evidence="2" type="ORF">Q9R02_12695</name>
</gene>
<evidence type="ECO:0000259" key="1">
    <source>
        <dbReference type="Pfam" id="PF04993"/>
    </source>
</evidence>
<keyword evidence="3" id="KW-1185">Reference proteome</keyword>
<dbReference type="Pfam" id="PF04993">
    <property type="entry name" value="TfoX_N"/>
    <property type="match status" value="1"/>
</dbReference>
<dbReference type="RefSeq" id="WP_305997068.1">
    <property type="nucleotide sequence ID" value="NZ_JAVALS010000010.1"/>
</dbReference>
<proteinExistence type="predicted"/>